<sequence length="422" mass="45217">MEIIVAGAGIVGVSTAIWLQRAGHAVTLVDREGPGRGTSHGNGGVLAAGAVVPVTTPGLMRRAPGMLFSGDQPLFLRWSYLPRLLPFLTRYLSHANDVHVRRYAAAMGRLLHDSVDQHAALCAGTDAEKYLGREDYCFGYATRAAFDADGYGWGVRRQAGVRFDVLGGAEYATKDPVWGDAFGCVVRCRDHGRISDPGAYVRALADHFVAQGGILHLTEITDINVADGDVTALLTSDGLMTADRIIFALGPWSKRIAHKLGVEVPFESERGYHIELTNPSAMPVNPVMVAAGKFVVTPMDGRIRAAGVIEFGGLDAPPSRAPFDLLRRQMADLLPGVTYDDVTEWMGHRPAPADSLPLIGANTVGGRSYSAFGHQHVGLTGGPKTGRIIADLIGGRGPNIDLAPFDPQKHVARQVRHPGRDR</sequence>
<dbReference type="OrthoDB" id="9805337at2"/>
<keyword evidence="4" id="KW-1185">Reference proteome</keyword>
<dbReference type="AlphaFoldDB" id="A0A0M6YLH7"/>
<keyword evidence="1 3" id="KW-0560">Oxidoreductase</keyword>
<name>A0A0M6YLH7_9RHOB</name>
<organism evidence="3 4">
    <name type="scientific">Jannaschia donghaensis</name>
    <dbReference type="NCBI Taxonomy" id="420998"/>
    <lineage>
        <taxon>Bacteria</taxon>
        <taxon>Pseudomonadati</taxon>
        <taxon>Pseudomonadota</taxon>
        <taxon>Alphaproteobacteria</taxon>
        <taxon>Rhodobacterales</taxon>
        <taxon>Roseobacteraceae</taxon>
        <taxon>Jannaschia</taxon>
    </lineage>
</organism>
<evidence type="ECO:0000259" key="2">
    <source>
        <dbReference type="Pfam" id="PF01266"/>
    </source>
</evidence>
<dbReference type="SUPFAM" id="SSF51905">
    <property type="entry name" value="FAD/NAD(P)-binding domain"/>
    <property type="match status" value="1"/>
</dbReference>
<dbReference type="EC" id="1.4.99.1" evidence="3"/>
<dbReference type="GO" id="GO:0005737">
    <property type="term" value="C:cytoplasm"/>
    <property type="evidence" value="ECO:0007669"/>
    <property type="project" value="TreeGrafter"/>
</dbReference>
<dbReference type="Proteomes" id="UP000049222">
    <property type="component" value="Unassembled WGS sequence"/>
</dbReference>
<evidence type="ECO:0000256" key="1">
    <source>
        <dbReference type="ARBA" id="ARBA00023002"/>
    </source>
</evidence>
<dbReference type="Gene3D" id="3.30.9.10">
    <property type="entry name" value="D-Amino Acid Oxidase, subunit A, domain 2"/>
    <property type="match status" value="1"/>
</dbReference>
<evidence type="ECO:0000313" key="3">
    <source>
        <dbReference type="EMBL" id="CTQ51211.1"/>
    </source>
</evidence>
<dbReference type="InterPro" id="IPR006076">
    <property type="entry name" value="FAD-dep_OxRdtase"/>
</dbReference>
<dbReference type="STRING" id="420998.JDO7802_03250"/>
<dbReference type="PANTHER" id="PTHR13847:SF289">
    <property type="entry name" value="GLYCINE OXIDASE"/>
    <property type="match status" value="1"/>
</dbReference>
<proteinExistence type="predicted"/>
<accession>A0A0M6YLH7</accession>
<dbReference type="Gene3D" id="3.50.50.60">
    <property type="entry name" value="FAD/NAD(P)-binding domain"/>
    <property type="match status" value="2"/>
</dbReference>
<dbReference type="RefSeq" id="WP_055086948.1">
    <property type="nucleotide sequence ID" value="NZ_CXSU01000012.1"/>
</dbReference>
<evidence type="ECO:0000313" key="4">
    <source>
        <dbReference type="Proteomes" id="UP000049222"/>
    </source>
</evidence>
<reference evidence="3 4" key="1">
    <citation type="submission" date="2015-07" db="EMBL/GenBank/DDBJ databases">
        <authorList>
            <person name="Noorani M."/>
        </authorList>
    </citation>
    <scope>NUCLEOTIDE SEQUENCE [LARGE SCALE GENOMIC DNA]</scope>
    <source>
        <strain evidence="3 4">CECT 7802</strain>
    </source>
</reference>
<dbReference type="EMBL" id="CXSU01000012">
    <property type="protein sequence ID" value="CTQ51211.1"/>
    <property type="molecule type" value="Genomic_DNA"/>
</dbReference>
<dbReference type="Pfam" id="PF01266">
    <property type="entry name" value="DAO"/>
    <property type="match status" value="1"/>
</dbReference>
<dbReference type="PANTHER" id="PTHR13847">
    <property type="entry name" value="SARCOSINE DEHYDROGENASE-RELATED"/>
    <property type="match status" value="1"/>
</dbReference>
<dbReference type="InterPro" id="IPR036188">
    <property type="entry name" value="FAD/NAD-bd_sf"/>
</dbReference>
<dbReference type="SUPFAM" id="SSF54373">
    <property type="entry name" value="FAD-linked reductases, C-terminal domain"/>
    <property type="match status" value="1"/>
</dbReference>
<gene>
    <name evidence="3" type="primary">dadA</name>
    <name evidence="3" type="ORF">JDO7802_03250</name>
</gene>
<protein>
    <submittedName>
        <fullName evidence="3">D-amino acid dehydrogenase small subunit</fullName>
        <ecNumber evidence="3">1.4.99.1</ecNumber>
    </submittedName>
</protein>
<dbReference type="GO" id="GO:0016491">
    <property type="term" value="F:oxidoreductase activity"/>
    <property type="evidence" value="ECO:0007669"/>
    <property type="project" value="UniProtKB-KW"/>
</dbReference>
<feature type="domain" description="FAD dependent oxidoreductase" evidence="2">
    <location>
        <begin position="3"/>
        <end position="392"/>
    </location>
</feature>